<comment type="subunit">
    <text evidence="6">The complex is composed of six subunits: RnfA, RnfB, RnfC, RnfD, RnfE and RnfG.</text>
</comment>
<evidence type="ECO:0000259" key="8">
    <source>
        <dbReference type="SMART" id="SM00900"/>
    </source>
</evidence>
<dbReference type="Pfam" id="PF04205">
    <property type="entry name" value="FMN_bind"/>
    <property type="match status" value="1"/>
</dbReference>
<dbReference type="InterPro" id="IPR007329">
    <property type="entry name" value="FMN-bd"/>
</dbReference>
<accession>A0A2S8R6T2</accession>
<dbReference type="EC" id="7.-.-.-" evidence="6"/>
<dbReference type="InterPro" id="IPR010209">
    <property type="entry name" value="Ion_transpt_RnfG/RsxG"/>
</dbReference>
<protein>
    <recommendedName>
        <fullName evidence="6">Ion-translocating oxidoreductase complex subunit G</fullName>
        <ecNumber evidence="6">7.-.-.-</ecNumber>
    </recommendedName>
    <alternativeName>
        <fullName evidence="6">Rnf electron transport complex subunit G</fullName>
    </alternativeName>
</protein>
<keyword evidence="2 6" id="KW-0597">Phosphoprotein</keyword>
<comment type="caution">
    <text evidence="9">The sequence shown here is derived from an EMBL/GenBank/DDBJ whole genome shotgun (WGS) entry which is preliminary data.</text>
</comment>
<keyword evidence="5 6" id="KW-0249">Electron transport</keyword>
<feature type="modified residue" description="FMN phosphoryl threonine" evidence="6">
    <location>
        <position position="183"/>
    </location>
</feature>
<comment type="function">
    <text evidence="6">Part of a membrane-bound complex that couples electron transfer with translocation of ions across the membrane.</text>
</comment>
<comment type="cofactor">
    <cofactor evidence="6">
        <name>FMN</name>
        <dbReference type="ChEBI" id="CHEBI:58210"/>
    </cofactor>
</comment>
<evidence type="ECO:0000313" key="9">
    <source>
        <dbReference type="EMBL" id="PQQ65496.1"/>
    </source>
</evidence>
<keyword evidence="6 7" id="KW-1133">Transmembrane helix</keyword>
<keyword evidence="3 6" id="KW-0285">Flavoprotein</keyword>
<comment type="subcellular location">
    <subcellularLocation>
        <location evidence="6">Cell membrane</location>
        <topology evidence="6">Single-pass membrane protein</topology>
    </subcellularLocation>
</comment>
<evidence type="ECO:0000256" key="5">
    <source>
        <dbReference type="ARBA" id="ARBA00022982"/>
    </source>
</evidence>
<evidence type="ECO:0000256" key="4">
    <source>
        <dbReference type="ARBA" id="ARBA00022643"/>
    </source>
</evidence>
<keyword evidence="4 6" id="KW-0288">FMN</keyword>
<dbReference type="HAMAP" id="MF_00479">
    <property type="entry name" value="RsxG_RnfG"/>
    <property type="match status" value="1"/>
</dbReference>
<organism evidence="9 10">
    <name type="scientific">Acetivibrio saccincola</name>
    <dbReference type="NCBI Taxonomy" id="1677857"/>
    <lineage>
        <taxon>Bacteria</taxon>
        <taxon>Bacillati</taxon>
        <taxon>Bacillota</taxon>
        <taxon>Clostridia</taxon>
        <taxon>Eubacteriales</taxon>
        <taxon>Oscillospiraceae</taxon>
        <taxon>Acetivibrio</taxon>
    </lineage>
</organism>
<gene>
    <name evidence="6" type="primary">rnfG</name>
    <name evidence="9" type="ORF">B9R14_01080</name>
</gene>
<evidence type="ECO:0000313" key="10">
    <source>
        <dbReference type="Proteomes" id="UP000239720"/>
    </source>
</evidence>
<dbReference type="EMBL" id="NEMB01000003">
    <property type="protein sequence ID" value="PQQ65496.1"/>
    <property type="molecule type" value="Genomic_DNA"/>
</dbReference>
<keyword evidence="6 7" id="KW-0812">Transmembrane</keyword>
<reference evidence="9 10" key="1">
    <citation type="journal article" date="2018" name="Syst. Appl. Microbiol.">
        <title>Characterization and high-quality draft genome sequence of Herbivorax saccincola A7, an anaerobic, alkaliphilic, thermophilic, cellulolytic, and xylanolytic bacterium.</title>
        <authorList>
            <person name="Aikawa S."/>
            <person name="Baramee S."/>
            <person name="Sermsathanaswadi J."/>
            <person name="Thianheng P."/>
            <person name="Tachaapaikoon C."/>
            <person name="Shikata A."/>
            <person name="Waeonukul R."/>
            <person name="Pason P."/>
            <person name="Ratanakhanokchai K."/>
            <person name="Kosugi A."/>
        </authorList>
    </citation>
    <scope>NUCLEOTIDE SEQUENCE [LARGE SCALE GENOMIC DNA]</scope>
    <source>
        <strain evidence="9 10">A7</strain>
    </source>
</reference>
<dbReference type="GO" id="GO:0010181">
    <property type="term" value="F:FMN binding"/>
    <property type="evidence" value="ECO:0007669"/>
    <property type="project" value="InterPro"/>
</dbReference>
<dbReference type="GO" id="GO:0005886">
    <property type="term" value="C:plasma membrane"/>
    <property type="evidence" value="ECO:0007669"/>
    <property type="project" value="UniProtKB-SubCell"/>
</dbReference>
<sequence>MCPLLTGFWFQKALEVEKKLRDIIKSGLILCVISLTVALTLAFTYSATKDTIELRKLEKAEEARGLVMSYAESFEKVENLDLSSSMVKAVYNGIADGNVVGKVFEVEGRGYGGPIQITVGIDNEGRITGINIGDNTETPGLGQKITREDFLNQFKGISSEKSLKAVKNPSDKEEEIHIASGATVSSEAVVDAVQAAMDLNREIISGKGDL</sequence>
<evidence type="ECO:0000256" key="6">
    <source>
        <dbReference type="HAMAP-Rule" id="MF_00479"/>
    </source>
</evidence>
<comment type="similarity">
    <text evidence="6">Belongs to the RnfG family.</text>
</comment>
<proteinExistence type="inferred from homology"/>
<name>A0A2S8R6T2_9FIRM</name>
<evidence type="ECO:0000256" key="1">
    <source>
        <dbReference type="ARBA" id="ARBA00022448"/>
    </source>
</evidence>
<feature type="transmembrane region" description="Helical" evidence="7">
    <location>
        <begin position="27"/>
        <end position="47"/>
    </location>
</feature>
<keyword evidence="1 6" id="KW-0813">Transport</keyword>
<dbReference type="GO" id="GO:0009055">
    <property type="term" value="F:electron transfer activity"/>
    <property type="evidence" value="ECO:0007669"/>
    <property type="project" value="InterPro"/>
</dbReference>
<dbReference type="PIRSF" id="PIRSF006091">
    <property type="entry name" value="E_trnsport_RnfG"/>
    <property type="match status" value="1"/>
</dbReference>
<dbReference type="NCBIfam" id="TIGR01947">
    <property type="entry name" value="rnfG"/>
    <property type="match status" value="1"/>
</dbReference>
<dbReference type="AlphaFoldDB" id="A0A2S8R6T2"/>
<evidence type="ECO:0000256" key="3">
    <source>
        <dbReference type="ARBA" id="ARBA00022630"/>
    </source>
</evidence>
<dbReference type="Proteomes" id="UP000239720">
    <property type="component" value="Unassembled WGS sequence"/>
</dbReference>
<dbReference type="GO" id="GO:0022900">
    <property type="term" value="P:electron transport chain"/>
    <property type="evidence" value="ECO:0007669"/>
    <property type="project" value="UniProtKB-UniRule"/>
</dbReference>
<evidence type="ECO:0000256" key="2">
    <source>
        <dbReference type="ARBA" id="ARBA00022553"/>
    </source>
</evidence>
<keyword evidence="6 7" id="KW-0472">Membrane</keyword>
<dbReference type="PANTHER" id="PTHR36118">
    <property type="entry name" value="ION-TRANSLOCATING OXIDOREDUCTASE COMPLEX SUBUNIT G"/>
    <property type="match status" value="1"/>
</dbReference>
<evidence type="ECO:0000256" key="7">
    <source>
        <dbReference type="SAM" id="Phobius"/>
    </source>
</evidence>
<feature type="domain" description="FMN-binding" evidence="8">
    <location>
        <begin position="110"/>
        <end position="200"/>
    </location>
</feature>
<keyword evidence="6" id="KW-1278">Translocase</keyword>
<dbReference type="PANTHER" id="PTHR36118:SF1">
    <property type="entry name" value="ION-TRANSLOCATING OXIDOREDUCTASE COMPLEX SUBUNIT G"/>
    <property type="match status" value="1"/>
</dbReference>
<keyword evidence="6" id="KW-1003">Cell membrane</keyword>
<dbReference type="SMART" id="SM00900">
    <property type="entry name" value="FMN_bind"/>
    <property type="match status" value="1"/>
</dbReference>